<dbReference type="RefSeq" id="WP_224142109.1">
    <property type="nucleotide sequence ID" value="NZ_JAIQUM010000140.1"/>
</dbReference>
<name>A0ABS7UZZ8_9BACI</name>
<dbReference type="EMBL" id="JAIQUM010000140">
    <property type="protein sequence ID" value="MBZ5753701.1"/>
    <property type="molecule type" value="Genomic_DNA"/>
</dbReference>
<proteinExistence type="predicted"/>
<protein>
    <recommendedName>
        <fullName evidence="3">YqzE family protein</fullName>
    </recommendedName>
</protein>
<comment type="caution">
    <text evidence="1">The sequence shown here is derived from an EMBL/GenBank/DDBJ whole genome shotgun (WGS) entry which is preliminary data.</text>
</comment>
<dbReference type="Proteomes" id="UP001165287">
    <property type="component" value="Unassembled WGS sequence"/>
</dbReference>
<evidence type="ECO:0008006" key="3">
    <source>
        <dbReference type="Google" id="ProtNLM"/>
    </source>
</evidence>
<evidence type="ECO:0000313" key="1">
    <source>
        <dbReference type="EMBL" id="MBZ5753701.1"/>
    </source>
</evidence>
<evidence type="ECO:0000313" key="2">
    <source>
        <dbReference type="Proteomes" id="UP001165287"/>
    </source>
</evidence>
<reference evidence="1" key="1">
    <citation type="submission" date="2024-05" db="EMBL/GenBank/DDBJ databases">
        <title>Metabacillus sp. nov., isolated from the rhizosphere soil of tomato plants.</title>
        <authorList>
            <person name="Ma R."/>
        </authorList>
    </citation>
    <scope>NUCLEOTIDE SEQUENCE</scope>
    <source>
        <strain evidence="1">DBTR6</strain>
    </source>
</reference>
<sequence>MKIRKEKKNGQGGIFKDILIEIRDSILFELVWNILMFIPRMMIRLIKNIFN</sequence>
<organism evidence="1 2">
    <name type="scientific">Metabacillus rhizolycopersici</name>
    <dbReference type="NCBI Taxonomy" id="2875709"/>
    <lineage>
        <taxon>Bacteria</taxon>
        <taxon>Bacillati</taxon>
        <taxon>Bacillota</taxon>
        <taxon>Bacilli</taxon>
        <taxon>Bacillales</taxon>
        <taxon>Bacillaceae</taxon>
        <taxon>Metabacillus</taxon>
    </lineage>
</organism>
<accession>A0ABS7UZZ8</accession>
<gene>
    <name evidence="1" type="ORF">K9V48_26680</name>
</gene>
<keyword evidence="2" id="KW-1185">Reference proteome</keyword>